<sequence>MNHRLNDLTVEGQYTLLSYLEDPYTIERFCDVFPQYRRTYYTLVDRFENINPNWILQDSRIYARESIWIACYRGVLNRWDTSTADVKEAIDQYVAYDVTNRRMEIAEWQRGDDSCYDRPIDSIKDKMTANHRYILKVYRSIVGHELNRRDATENGGAVRRILLARSRCPGKADRVRIWPTVEEEQRIVRALYRLWVLVLMSCEHEKPLDRNMWLGCVMSIWNADFWGSIHVMSVQKIIYDAIASAIDETIYKDKEKTIRKDGIDPVMFETEFKTEIASTSLLHDFPTLTPNWFRAVETPFNPPKREDHISDICEFLKRKICIDRDVPSANLCIFDTHHEFYKQILVSDRFINQNISYQRVSKHGANLEVMPYAGNMLWVQIGDIKDPAASSLDLTVALWDNWRCKTWGFKNPSFNRTNVSLIPATSH</sequence>
<evidence type="ECO:0000313" key="1">
    <source>
        <dbReference type="EMBL" id="KAF3229467.1"/>
    </source>
</evidence>
<comment type="caution">
    <text evidence="1">The sequence shown here is derived from an EMBL/GenBank/DDBJ whole genome shotgun (WGS) entry which is preliminary data.</text>
</comment>
<gene>
    <name evidence="1" type="ORF">TWF191_001189</name>
</gene>
<dbReference type="EMBL" id="WIPF01000012">
    <property type="protein sequence ID" value="KAF3229467.1"/>
    <property type="molecule type" value="Genomic_DNA"/>
</dbReference>
<protein>
    <submittedName>
        <fullName evidence="1">Uncharacterized protein</fullName>
    </submittedName>
</protein>
<proteinExistence type="predicted"/>
<accession>A0A6G1MI68</accession>
<organism evidence="1 2">
    <name type="scientific">Orbilia oligospora</name>
    <name type="common">Nematode-trapping fungus</name>
    <name type="synonym">Arthrobotrys oligospora</name>
    <dbReference type="NCBI Taxonomy" id="2813651"/>
    <lineage>
        <taxon>Eukaryota</taxon>
        <taxon>Fungi</taxon>
        <taxon>Dikarya</taxon>
        <taxon>Ascomycota</taxon>
        <taxon>Pezizomycotina</taxon>
        <taxon>Orbiliomycetes</taxon>
        <taxon>Orbiliales</taxon>
        <taxon>Orbiliaceae</taxon>
        <taxon>Orbilia</taxon>
    </lineage>
</organism>
<dbReference type="Proteomes" id="UP000483672">
    <property type="component" value="Unassembled WGS sequence"/>
</dbReference>
<reference evidence="1 2" key="1">
    <citation type="submission" date="2019-06" db="EMBL/GenBank/DDBJ databases">
        <authorList>
            <person name="Palmer J.M."/>
        </authorList>
    </citation>
    <scope>NUCLEOTIDE SEQUENCE [LARGE SCALE GENOMIC DNA]</scope>
    <source>
        <strain evidence="1 2">TWF191</strain>
    </source>
</reference>
<evidence type="ECO:0000313" key="2">
    <source>
        <dbReference type="Proteomes" id="UP000483672"/>
    </source>
</evidence>
<name>A0A6G1MI68_ORBOL</name>
<dbReference type="AlphaFoldDB" id="A0A6G1MI68"/>